<sequence length="61" mass="6884">MFPQTTIMATTGTLQTLLNAIPTPMFLIDREHRPVLINDAFCEMTGHAREYRRAHELPSAG</sequence>
<dbReference type="PROSITE" id="PS50112">
    <property type="entry name" value="PAS"/>
    <property type="match status" value="1"/>
</dbReference>
<dbReference type="CDD" id="cd00130">
    <property type="entry name" value="PAS"/>
    <property type="match status" value="1"/>
</dbReference>
<dbReference type="InterPro" id="IPR035965">
    <property type="entry name" value="PAS-like_dom_sf"/>
</dbReference>
<accession>A0A1D8K9L8</accession>
<dbReference type="InterPro" id="IPR000014">
    <property type="entry name" value="PAS"/>
</dbReference>
<reference evidence="2 3" key="1">
    <citation type="submission" date="2016-09" db="EMBL/GenBank/DDBJ databases">
        <title>Acidihalobacter prosperus V6 (DSM14174).</title>
        <authorList>
            <person name="Khaleque H.N."/>
            <person name="Ramsay J.P."/>
            <person name="Murphy R.J.T."/>
            <person name="Kaksonen A.H."/>
            <person name="Boxall N.J."/>
            <person name="Watkin E.L.J."/>
        </authorList>
    </citation>
    <scope>NUCLEOTIDE SEQUENCE [LARGE SCALE GENOMIC DNA]</scope>
    <source>
        <strain evidence="2 3">V6</strain>
    </source>
</reference>
<dbReference type="AlphaFoldDB" id="A0A1D8K9L8"/>
<evidence type="ECO:0000259" key="1">
    <source>
        <dbReference type="PROSITE" id="PS50112"/>
    </source>
</evidence>
<evidence type="ECO:0000313" key="3">
    <source>
        <dbReference type="Proteomes" id="UP000095342"/>
    </source>
</evidence>
<dbReference type="Pfam" id="PF13188">
    <property type="entry name" value="PAS_8"/>
    <property type="match status" value="1"/>
</dbReference>
<dbReference type="KEGG" id="aaeo:BJI67_11790"/>
<dbReference type="SUPFAM" id="SSF55785">
    <property type="entry name" value="PYP-like sensor domain (PAS domain)"/>
    <property type="match status" value="1"/>
</dbReference>
<name>A0A1D8K9L8_9GAMM</name>
<evidence type="ECO:0000313" key="2">
    <source>
        <dbReference type="EMBL" id="AOV17650.1"/>
    </source>
</evidence>
<organism evidence="2 3">
    <name type="scientific">Acidihalobacter aeolianus</name>
    <dbReference type="NCBI Taxonomy" id="2792603"/>
    <lineage>
        <taxon>Bacteria</taxon>
        <taxon>Pseudomonadati</taxon>
        <taxon>Pseudomonadota</taxon>
        <taxon>Gammaproteobacteria</taxon>
        <taxon>Chromatiales</taxon>
        <taxon>Ectothiorhodospiraceae</taxon>
        <taxon>Acidihalobacter</taxon>
    </lineage>
</organism>
<feature type="domain" description="PAS" evidence="1">
    <location>
        <begin position="10"/>
        <end position="50"/>
    </location>
</feature>
<gene>
    <name evidence="2" type="ORF">BJI67_11790</name>
</gene>
<dbReference type="Gene3D" id="3.30.450.20">
    <property type="entry name" value="PAS domain"/>
    <property type="match status" value="1"/>
</dbReference>
<dbReference type="Proteomes" id="UP000095342">
    <property type="component" value="Chromosome"/>
</dbReference>
<keyword evidence="3" id="KW-1185">Reference proteome</keyword>
<dbReference type="RefSeq" id="WP_070073193.1">
    <property type="nucleotide sequence ID" value="NZ_CP017448.1"/>
</dbReference>
<proteinExistence type="predicted"/>
<protein>
    <recommendedName>
        <fullName evidence="1">PAS domain-containing protein</fullName>
    </recommendedName>
</protein>
<dbReference type="EMBL" id="CP017448">
    <property type="protein sequence ID" value="AOV17650.1"/>
    <property type="molecule type" value="Genomic_DNA"/>
</dbReference>